<proteinExistence type="predicted"/>
<evidence type="ECO:0000256" key="1">
    <source>
        <dbReference type="SAM" id="MobiDB-lite"/>
    </source>
</evidence>
<dbReference type="EMBL" id="SDWV01000037">
    <property type="protein sequence ID" value="RYC03331.1"/>
    <property type="molecule type" value="Genomic_DNA"/>
</dbReference>
<reference evidence="2 3" key="1">
    <citation type="submission" date="2019-01" db="EMBL/GenBank/DDBJ databases">
        <title>Novel species of Nocardioides.</title>
        <authorList>
            <person name="Liu Q."/>
            <person name="X Y.-H."/>
        </authorList>
    </citation>
    <scope>NUCLEOTIDE SEQUENCE [LARGE SCALE GENOMIC DNA]</scope>
    <source>
        <strain evidence="2 3">HLT2-9</strain>
    </source>
</reference>
<name>A0A4Q2SEZ5_9ACTN</name>
<comment type="caution">
    <text evidence="2">The sequence shown here is derived from an EMBL/GenBank/DDBJ whole genome shotgun (WGS) entry which is preliminary data.</text>
</comment>
<sequence>MPVFTSRTNSGLSAVGREDPMHETPWCGGSAATWIRRTKADVEHERSRTAYPPGTIRDKDEARDLVADHAATSAAAIGALAVHATLSVEQIAAFVGIEAADLIASGLLQALWSMGAAKFGHVTSTWDRCWERTLWTIDDKEVIATHVLPLLSRAEELAMTAGQDIHVSQGHDRHALLAAELALRIAEYTSVGTVLGERLSDLTSLFGNHTTRRGDLIAVRADGLRIVLEVVAHDNQKFGEKVDFWAEQLATPGRGHGMTMVVFVVAADPKGDASRARGLTGRVSAAIVKARVKHGADWRGHDRMGMVSWSDWFPAAGEMSQAFSSLLVRFPESRPTYASVLDAEVVPCAHPRDREYVAVIENASLLAQTPAWLRSRDRAPLLLRRMGQPQLGRVSEVMPARA</sequence>
<keyword evidence="3" id="KW-1185">Reference proteome</keyword>
<evidence type="ECO:0000313" key="3">
    <source>
        <dbReference type="Proteomes" id="UP000291101"/>
    </source>
</evidence>
<dbReference type="RefSeq" id="WP_129429022.1">
    <property type="nucleotide sequence ID" value="NZ_SDWV01000037.1"/>
</dbReference>
<gene>
    <name evidence="2" type="ORF">EUA94_21785</name>
</gene>
<feature type="compositionally biased region" description="Polar residues" evidence="1">
    <location>
        <begin position="1"/>
        <end position="12"/>
    </location>
</feature>
<dbReference type="OrthoDB" id="3243382at2"/>
<organism evidence="2 3">
    <name type="scientific">Nocardioides zhouii</name>
    <dbReference type="NCBI Taxonomy" id="1168729"/>
    <lineage>
        <taxon>Bacteria</taxon>
        <taxon>Bacillati</taxon>
        <taxon>Actinomycetota</taxon>
        <taxon>Actinomycetes</taxon>
        <taxon>Propionibacteriales</taxon>
        <taxon>Nocardioidaceae</taxon>
        <taxon>Nocardioides</taxon>
    </lineage>
</organism>
<feature type="region of interest" description="Disordered" evidence="1">
    <location>
        <begin position="1"/>
        <end position="23"/>
    </location>
</feature>
<accession>A0A4Q2SEZ5</accession>
<evidence type="ECO:0000313" key="2">
    <source>
        <dbReference type="EMBL" id="RYC03331.1"/>
    </source>
</evidence>
<protein>
    <submittedName>
        <fullName evidence="2">Uncharacterized protein</fullName>
    </submittedName>
</protein>
<dbReference type="AlphaFoldDB" id="A0A4Q2SEZ5"/>
<dbReference type="Proteomes" id="UP000291101">
    <property type="component" value="Unassembled WGS sequence"/>
</dbReference>